<evidence type="ECO:0000313" key="5">
    <source>
        <dbReference type="EMBL" id="AOP53007.1"/>
    </source>
</evidence>
<dbReference type="NCBIfam" id="TIGR00639">
    <property type="entry name" value="PurN"/>
    <property type="match status" value="1"/>
</dbReference>
<accession>A0A1D7W1V4</accession>
<dbReference type="EC" id="2.1.2.2" evidence="4"/>
<sequence length="206" mass="22001">MRIVLLASGSGTLTQAVIDAFADAQRGVEIVGVGSDSQTAGVLDRANAHSIPTFVVRPKDCASREDWNLQLRDTVADLTPDWVISAGFMRILGPTFIAAFHNRIINTHPALLPAFPGAHGVRDALAHGVRITGGTIHLVDSGVDTGPIITQFAVPVSDVDTEDTVHERIKTQERAELVRLLTHLAHHDLSIEGRHVSGYATSASPV</sequence>
<gene>
    <name evidence="4" type="primary">purN</name>
    <name evidence="5" type="ORF">BLSMQ_1297</name>
</gene>
<dbReference type="AlphaFoldDB" id="A0A1D7W1V4"/>
<proteinExistence type="inferred from homology"/>
<dbReference type="PANTHER" id="PTHR43369">
    <property type="entry name" value="PHOSPHORIBOSYLGLYCINAMIDE FORMYLTRANSFERASE"/>
    <property type="match status" value="1"/>
</dbReference>
<evidence type="ECO:0000313" key="6">
    <source>
        <dbReference type="Proteomes" id="UP000094793"/>
    </source>
</evidence>
<comment type="catalytic activity">
    <reaction evidence="4">
        <text>N(1)-(5-phospho-beta-D-ribosyl)glycinamide + (6R)-10-formyltetrahydrofolate = N(2)-formyl-N(1)-(5-phospho-beta-D-ribosyl)glycinamide + (6S)-5,6,7,8-tetrahydrofolate + H(+)</text>
        <dbReference type="Rhea" id="RHEA:15053"/>
        <dbReference type="ChEBI" id="CHEBI:15378"/>
        <dbReference type="ChEBI" id="CHEBI:57453"/>
        <dbReference type="ChEBI" id="CHEBI:143788"/>
        <dbReference type="ChEBI" id="CHEBI:147286"/>
        <dbReference type="ChEBI" id="CHEBI:195366"/>
        <dbReference type="EC" id="2.1.2.2"/>
    </reaction>
</comment>
<dbReference type="Proteomes" id="UP000094793">
    <property type="component" value="Chromosome"/>
</dbReference>
<dbReference type="EMBL" id="CP017150">
    <property type="protein sequence ID" value="AOP53007.1"/>
    <property type="molecule type" value="Genomic_DNA"/>
</dbReference>
<organism evidence="5 6">
    <name type="scientific">Brevibacterium aurantiacum</name>
    <dbReference type="NCBI Taxonomy" id="273384"/>
    <lineage>
        <taxon>Bacteria</taxon>
        <taxon>Bacillati</taxon>
        <taxon>Actinomycetota</taxon>
        <taxon>Actinomycetes</taxon>
        <taxon>Micrococcales</taxon>
        <taxon>Brevibacteriaceae</taxon>
        <taxon>Brevibacterium</taxon>
    </lineage>
</organism>
<dbReference type="Pfam" id="PF00551">
    <property type="entry name" value="Formyl_trans_N"/>
    <property type="match status" value="1"/>
</dbReference>
<feature type="active site" description="Proton donor" evidence="4">
    <location>
        <position position="108"/>
    </location>
</feature>
<dbReference type="SUPFAM" id="SSF53328">
    <property type="entry name" value="Formyltransferase"/>
    <property type="match status" value="1"/>
</dbReference>
<dbReference type="UniPathway" id="UPA00074">
    <property type="reaction ID" value="UER00126"/>
</dbReference>
<evidence type="ECO:0000256" key="3">
    <source>
        <dbReference type="ARBA" id="ARBA00022755"/>
    </source>
</evidence>
<comment type="caution">
    <text evidence="4">Lacks conserved residue(s) required for the propagation of feature annotation.</text>
</comment>
<evidence type="ECO:0000256" key="4">
    <source>
        <dbReference type="HAMAP-Rule" id="MF_01930"/>
    </source>
</evidence>
<dbReference type="PANTHER" id="PTHR43369:SF2">
    <property type="entry name" value="PHOSPHORIBOSYLGLYCINAMIDE FORMYLTRANSFERASE"/>
    <property type="match status" value="1"/>
</dbReference>
<dbReference type="FunFam" id="3.40.50.170:FF:000008">
    <property type="entry name" value="Phosphoribosylglycinamide formyltransferase"/>
    <property type="match status" value="1"/>
</dbReference>
<dbReference type="PATRIC" id="fig|1703.10.peg.1331"/>
<dbReference type="GO" id="GO:0004644">
    <property type="term" value="F:phosphoribosylglycinamide formyltransferase activity"/>
    <property type="evidence" value="ECO:0007669"/>
    <property type="project" value="UniProtKB-UniRule"/>
</dbReference>
<dbReference type="OrthoDB" id="9806170at2"/>
<dbReference type="GO" id="GO:0006189">
    <property type="term" value="P:'de novo' IMP biosynthetic process"/>
    <property type="evidence" value="ECO:0007669"/>
    <property type="project" value="UniProtKB-UniRule"/>
</dbReference>
<comment type="pathway">
    <text evidence="1 4">Purine metabolism; IMP biosynthesis via de novo pathway; N(2)-formyl-N(1)-(5-phospho-D-ribosyl)glycinamide from N(1)-(5-phospho-D-ribosyl)glycinamide (10-formyl THF route): step 1/1.</text>
</comment>
<feature type="binding site" evidence="4">
    <location>
        <position position="64"/>
    </location>
    <ligand>
        <name>(6R)-10-formyltetrahydrofolate</name>
        <dbReference type="ChEBI" id="CHEBI:195366"/>
    </ligand>
</feature>
<comment type="similarity">
    <text evidence="4">Belongs to the GART family.</text>
</comment>
<comment type="function">
    <text evidence="4">Catalyzes the transfer of a formyl group from 10-formyltetrahydrofolate to 5-phospho-ribosyl-glycinamide (GAR), producing 5-phospho-ribosyl-N-formylglycinamide (FGAR) and tetrahydrofolate.</text>
</comment>
<dbReference type="GO" id="GO:0005829">
    <property type="term" value="C:cytosol"/>
    <property type="evidence" value="ECO:0007669"/>
    <property type="project" value="TreeGrafter"/>
</dbReference>
<protein>
    <recommendedName>
        <fullName evidence="4">Phosphoribosylglycinamide formyltransferase</fullName>
        <ecNumber evidence="4">2.1.2.2</ecNumber>
    </recommendedName>
    <alternativeName>
        <fullName evidence="4">5'-phosphoribosylglycinamide transformylase</fullName>
    </alternativeName>
    <alternativeName>
        <fullName evidence="4">GAR transformylase</fullName>
        <shortName evidence="4">GART</shortName>
    </alternativeName>
</protein>
<dbReference type="InterPro" id="IPR002376">
    <property type="entry name" value="Formyl_transf_N"/>
</dbReference>
<keyword evidence="2 4" id="KW-0808">Transferase</keyword>
<reference evidence="6" key="1">
    <citation type="submission" date="2016-09" db="EMBL/GenBank/DDBJ databases">
        <title>Complete Genome Sequence of Brevibacterium linens SMQ-1335.</title>
        <authorList>
            <person name="de Melo A.G."/>
            <person name="Labrie S.J."/>
            <person name="Dumaresq J."/>
            <person name="Roberts R.J."/>
            <person name="Tremblay D.M."/>
            <person name="Moineau S."/>
        </authorList>
    </citation>
    <scope>NUCLEOTIDE SEQUENCE [LARGE SCALE GENOMIC DNA]</scope>
    <source>
        <strain evidence="6">SMQ-1335</strain>
    </source>
</reference>
<keyword evidence="3 4" id="KW-0658">Purine biosynthesis</keyword>
<feature type="binding site" evidence="4">
    <location>
        <position position="106"/>
    </location>
    <ligand>
        <name>(6R)-10-formyltetrahydrofolate</name>
        <dbReference type="ChEBI" id="CHEBI:195366"/>
    </ligand>
</feature>
<dbReference type="InterPro" id="IPR004607">
    <property type="entry name" value="GART"/>
</dbReference>
<dbReference type="eggNOG" id="COG0299">
    <property type="taxonomic scope" value="Bacteria"/>
</dbReference>
<evidence type="ECO:0000256" key="1">
    <source>
        <dbReference type="ARBA" id="ARBA00005054"/>
    </source>
</evidence>
<feature type="site" description="Raises pKa of active site His" evidence="4">
    <location>
        <position position="144"/>
    </location>
</feature>
<dbReference type="Gene3D" id="3.40.50.170">
    <property type="entry name" value="Formyl transferase, N-terminal domain"/>
    <property type="match status" value="1"/>
</dbReference>
<dbReference type="KEGG" id="blin:BLSMQ_1297"/>
<dbReference type="HAMAP" id="MF_01930">
    <property type="entry name" value="PurN"/>
    <property type="match status" value="1"/>
</dbReference>
<feature type="binding site" evidence="4">
    <location>
        <begin position="89"/>
        <end position="92"/>
    </location>
    <ligand>
        <name>(6R)-10-formyltetrahydrofolate</name>
        <dbReference type="ChEBI" id="CHEBI:195366"/>
    </ligand>
</feature>
<name>A0A1D7W1V4_BREAU</name>
<dbReference type="RefSeq" id="WP_069599809.1">
    <property type="nucleotide sequence ID" value="NZ_CP017150.1"/>
</dbReference>
<dbReference type="InterPro" id="IPR036477">
    <property type="entry name" value="Formyl_transf_N_sf"/>
</dbReference>
<evidence type="ECO:0000256" key="2">
    <source>
        <dbReference type="ARBA" id="ARBA00022679"/>
    </source>
</evidence>
<dbReference type="CDD" id="cd08645">
    <property type="entry name" value="FMT_core_GART"/>
    <property type="match status" value="1"/>
</dbReference>